<evidence type="ECO:0000313" key="1">
    <source>
        <dbReference type="EMBL" id="KAL1379025.1"/>
    </source>
</evidence>
<proteinExistence type="predicted"/>
<dbReference type="AlphaFoldDB" id="A0ABD1CRI3"/>
<comment type="caution">
    <text evidence="1">The sequence shown here is derived from an EMBL/GenBank/DDBJ whole genome shotgun (WGS) entry which is preliminary data.</text>
</comment>
<dbReference type="Proteomes" id="UP001562425">
    <property type="component" value="Unassembled WGS sequence"/>
</dbReference>
<name>A0ABD1CRI3_CULPP</name>
<gene>
    <name evidence="1" type="ORF">pipiens_015201</name>
</gene>
<evidence type="ECO:0000313" key="2">
    <source>
        <dbReference type="Proteomes" id="UP001562425"/>
    </source>
</evidence>
<accession>A0ABD1CRI3</accession>
<reference evidence="1 2" key="1">
    <citation type="submission" date="2024-05" db="EMBL/GenBank/DDBJ databases">
        <title>Culex pipiens pipiens assembly and annotation.</title>
        <authorList>
            <person name="Alout H."/>
            <person name="Durand T."/>
        </authorList>
    </citation>
    <scope>NUCLEOTIDE SEQUENCE [LARGE SCALE GENOMIC DNA]</scope>
    <source>
        <strain evidence="1">HA-2024</strain>
        <tissue evidence="1">Whole body</tissue>
    </source>
</reference>
<protein>
    <submittedName>
        <fullName evidence="1">Uncharacterized protein</fullName>
    </submittedName>
</protein>
<organism evidence="1 2">
    <name type="scientific">Culex pipiens pipiens</name>
    <name type="common">Northern house mosquito</name>
    <dbReference type="NCBI Taxonomy" id="38569"/>
    <lineage>
        <taxon>Eukaryota</taxon>
        <taxon>Metazoa</taxon>
        <taxon>Ecdysozoa</taxon>
        <taxon>Arthropoda</taxon>
        <taxon>Hexapoda</taxon>
        <taxon>Insecta</taxon>
        <taxon>Pterygota</taxon>
        <taxon>Neoptera</taxon>
        <taxon>Endopterygota</taxon>
        <taxon>Diptera</taxon>
        <taxon>Nematocera</taxon>
        <taxon>Culicoidea</taxon>
        <taxon>Culicidae</taxon>
        <taxon>Culicinae</taxon>
        <taxon>Culicini</taxon>
        <taxon>Culex</taxon>
        <taxon>Culex</taxon>
    </lineage>
</organism>
<keyword evidence="2" id="KW-1185">Reference proteome</keyword>
<sequence>MSTMILHDRDVVGNGDDPKTRRRTLRFVGDIPDDLRPEEAVVLVPKMKTQIIRYIKQIRALRAQNKRSLLKVHSMEELCGKLQKLRLTTAVADRALRVHCLKVKRF</sequence>
<dbReference type="EMBL" id="JBEHCU010009929">
    <property type="protein sequence ID" value="KAL1379025.1"/>
    <property type="molecule type" value="Genomic_DNA"/>
</dbReference>